<dbReference type="PIRSF" id="PIRSF001549">
    <property type="entry name" value="His-tRNA_synth"/>
    <property type="match status" value="1"/>
</dbReference>
<dbReference type="PANTHER" id="PTHR43707">
    <property type="entry name" value="HISTIDYL-TRNA SYNTHETASE"/>
    <property type="match status" value="1"/>
</dbReference>
<dbReference type="NCBIfam" id="TIGR00442">
    <property type="entry name" value="hisS"/>
    <property type="match status" value="1"/>
</dbReference>
<evidence type="ECO:0000256" key="10">
    <source>
        <dbReference type="ARBA" id="ARBA00047639"/>
    </source>
</evidence>
<dbReference type="PANTHER" id="PTHR43707:SF1">
    <property type="entry name" value="HISTIDINE--TRNA LIGASE, MITOCHONDRIAL-RELATED"/>
    <property type="match status" value="1"/>
</dbReference>
<dbReference type="GO" id="GO:0005737">
    <property type="term" value="C:cytoplasm"/>
    <property type="evidence" value="ECO:0007669"/>
    <property type="project" value="UniProtKB-SubCell"/>
</dbReference>
<dbReference type="InterPro" id="IPR033656">
    <property type="entry name" value="HisRS_anticodon"/>
</dbReference>
<dbReference type="InterPro" id="IPR015807">
    <property type="entry name" value="His-tRNA-ligase"/>
</dbReference>
<proteinExistence type="inferred from homology"/>
<dbReference type="SUPFAM" id="SSF52954">
    <property type="entry name" value="Class II aaRS ABD-related"/>
    <property type="match status" value="1"/>
</dbReference>
<dbReference type="PROSITE" id="PS50862">
    <property type="entry name" value="AA_TRNA_LIGASE_II"/>
    <property type="match status" value="1"/>
</dbReference>
<feature type="binding site" evidence="12">
    <location>
        <position position="126"/>
    </location>
    <ligand>
        <name>L-histidine</name>
        <dbReference type="ChEBI" id="CHEBI:57595"/>
    </ligand>
</feature>
<comment type="similarity">
    <text evidence="2 11">Belongs to the class-II aminoacyl-tRNA synthetase family.</text>
</comment>
<feature type="binding site" evidence="12">
    <location>
        <begin position="81"/>
        <end position="83"/>
    </location>
    <ligand>
        <name>L-histidine</name>
        <dbReference type="ChEBI" id="CHEBI:57595"/>
    </ligand>
</feature>
<comment type="subunit">
    <text evidence="3 11">Homodimer.</text>
</comment>
<protein>
    <recommendedName>
        <fullName evidence="11">Histidine--tRNA ligase</fullName>
        <ecNumber evidence="11">6.1.1.21</ecNumber>
    </recommendedName>
    <alternativeName>
        <fullName evidence="11">Histidyl-tRNA synthetase</fullName>
        <shortName evidence="11">HisRS</shortName>
    </alternativeName>
</protein>
<dbReference type="InterPro" id="IPR036621">
    <property type="entry name" value="Anticodon-bd_dom_sf"/>
</dbReference>
<evidence type="ECO:0000313" key="14">
    <source>
        <dbReference type="EMBL" id="ALC16255.1"/>
    </source>
</evidence>
<dbReference type="EMBL" id="CP010802">
    <property type="protein sequence ID" value="ALC16255.1"/>
    <property type="molecule type" value="Genomic_DNA"/>
</dbReference>
<accession>A0A0M4D8W4</accession>
<evidence type="ECO:0000256" key="9">
    <source>
        <dbReference type="ARBA" id="ARBA00023146"/>
    </source>
</evidence>
<keyword evidence="6 11" id="KW-0547">Nucleotide-binding</keyword>
<dbReference type="EC" id="6.1.1.21" evidence="11"/>
<evidence type="ECO:0000256" key="4">
    <source>
        <dbReference type="ARBA" id="ARBA00022490"/>
    </source>
</evidence>
<evidence type="ECO:0000256" key="11">
    <source>
        <dbReference type="HAMAP-Rule" id="MF_00127"/>
    </source>
</evidence>
<name>A0A0M4D8W4_9BACT</name>
<evidence type="ECO:0000256" key="5">
    <source>
        <dbReference type="ARBA" id="ARBA00022598"/>
    </source>
</evidence>
<dbReference type="InterPro" id="IPR045864">
    <property type="entry name" value="aa-tRNA-synth_II/BPL/LPL"/>
</dbReference>
<evidence type="ECO:0000256" key="1">
    <source>
        <dbReference type="ARBA" id="ARBA00004496"/>
    </source>
</evidence>
<evidence type="ECO:0000256" key="8">
    <source>
        <dbReference type="ARBA" id="ARBA00022917"/>
    </source>
</evidence>
<dbReference type="GO" id="GO:0005524">
    <property type="term" value="F:ATP binding"/>
    <property type="evidence" value="ECO:0007669"/>
    <property type="project" value="UniProtKB-UniRule"/>
</dbReference>
<sequence length="419" mass="46839">MSITGIKGMNDILPGDVETWQFLENHARRIFRAYGFAEIRVPVVEKTELFCRSIGETTDIVEKEMYTFDDKSGHSLTLRPEGTAPVIRSFIENKLYARDSVAKLYYLGPMFRYERPQKGRYRQFHQIGAEILGVEDPKIDAQLLAMLSHYFEAVEIGDVELQINSLGCPECRPGYRKALTAFLEERLPALCDDCRRRYLTNPLRVLDCKVPGCREATAGAPAMLDHLCEGCDSHFARVQGFLRDLGTPFVVNPRMVRGLDYYSKTTFEMVTNSLGSQNAVAAGGRYDGLVEDLGGPALPGIGFAMGVERLVLMKNSQQVEPPRPELFIAALGEAAANHAFRLMTSLQRRCIHCEMDYEGKSLKSQLRRADKLRARHVLILGESELTAGTAPLRDMDGGTQDLLPLAGIEELLAERWTVG</sequence>
<organism evidence="14 15">
    <name type="scientific">Desulfuromonas soudanensis</name>
    <dbReference type="NCBI Taxonomy" id="1603606"/>
    <lineage>
        <taxon>Bacteria</taxon>
        <taxon>Pseudomonadati</taxon>
        <taxon>Thermodesulfobacteriota</taxon>
        <taxon>Desulfuromonadia</taxon>
        <taxon>Desulfuromonadales</taxon>
        <taxon>Desulfuromonadaceae</taxon>
        <taxon>Desulfuromonas</taxon>
    </lineage>
</organism>
<evidence type="ECO:0000256" key="7">
    <source>
        <dbReference type="ARBA" id="ARBA00022840"/>
    </source>
</evidence>
<keyword evidence="5 11" id="KW-0436">Ligase</keyword>
<dbReference type="Pfam" id="PF03129">
    <property type="entry name" value="HGTP_anticodon"/>
    <property type="match status" value="1"/>
</dbReference>
<gene>
    <name evidence="11 14" type="primary">hisS</name>
    <name evidence="14" type="ORF">DSOUD_1476</name>
</gene>
<dbReference type="KEGG" id="des:DSOUD_1476"/>
<keyword evidence="8 11" id="KW-0648">Protein biosynthesis</keyword>
<feature type="binding site" evidence="12">
    <location>
        <begin position="261"/>
        <end position="262"/>
    </location>
    <ligand>
        <name>L-histidine</name>
        <dbReference type="ChEBI" id="CHEBI:57595"/>
    </ligand>
</feature>
<evidence type="ECO:0000256" key="2">
    <source>
        <dbReference type="ARBA" id="ARBA00008226"/>
    </source>
</evidence>
<dbReference type="GO" id="GO:0004821">
    <property type="term" value="F:histidine-tRNA ligase activity"/>
    <property type="evidence" value="ECO:0007669"/>
    <property type="project" value="UniProtKB-UniRule"/>
</dbReference>
<dbReference type="FunFam" id="3.30.930.10:FF:000005">
    <property type="entry name" value="Histidine--tRNA ligase"/>
    <property type="match status" value="1"/>
</dbReference>
<dbReference type="InterPro" id="IPR041715">
    <property type="entry name" value="HisRS-like_core"/>
</dbReference>
<dbReference type="CDD" id="cd00859">
    <property type="entry name" value="HisRS_anticodon"/>
    <property type="match status" value="1"/>
</dbReference>
<feature type="binding site" evidence="12">
    <location>
        <position position="130"/>
    </location>
    <ligand>
        <name>L-histidine</name>
        <dbReference type="ChEBI" id="CHEBI:57595"/>
    </ligand>
</feature>
<evidence type="ECO:0000313" key="15">
    <source>
        <dbReference type="Proteomes" id="UP000057158"/>
    </source>
</evidence>
<comment type="subcellular location">
    <subcellularLocation>
        <location evidence="1 11">Cytoplasm</location>
    </subcellularLocation>
</comment>
<feature type="domain" description="Aminoacyl-transfer RNA synthetases class-II family profile" evidence="13">
    <location>
        <begin position="1"/>
        <end position="313"/>
    </location>
</feature>
<dbReference type="Proteomes" id="UP000057158">
    <property type="component" value="Chromosome"/>
</dbReference>
<dbReference type="InterPro" id="IPR006195">
    <property type="entry name" value="aa-tRNA-synth_II"/>
</dbReference>
<keyword evidence="9 11" id="KW-0030">Aminoacyl-tRNA synthetase</keyword>
<dbReference type="Pfam" id="PF13393">
    <property type="entry name" value="tRNA-synt_His"/>
    <property type="match status" value="1"/>
</dbReference>
<feature type="binding site" evidence="12">
    <location>
        <position position="112"/>
    </location>
    <ligand>
        <name>L-histidine</name>
        <dbReference type="ChEBI" id="CHEBI:57595"/>
    </ligand>
</feature>
<dbReference type="Gene3D" id="3.30.930.10">
    <property type="entry name" value="Bira Bifunctional Protein, Domain 2"/>
    <property type="match status" value="1"/>
</dbReference>
<dbReference type="InterPro" id="IPR004154">
    <property type="entry name" value="Anticodon-bd"/>
</dbReference>
<keyword evidence="7 11" id="KW-0067">ATP-binding</keyword>
<feature type="binding site" evidence="12">
    <location>
        <position position="257"/>
    </location>
    <ligand>
        <name>L-histidine</name>
        <dbReference type="ChEBI" id="CHEBI:57595"/>
    </ligand>
</feature>
<comment type="catalytic activity">
    <reaction evidence="10 11">
        <text>tRNA(His) + L-histidine + ATP = L-histidyl-tRNA(His) + AMP + diphosphate + H(+)</text>
        <dbReference type="Rhea" id="RHEA:17313"/>
        <dbReference type="Rhea" id="RHEA-COMP:9665"/>
        <dbReference type="Rhea" id="RHEA-COMP:9689"/>
        <dbReference type="ChEBI" id="CHEBI:15378"/>
        <dbReference type="ChEBI" id="CHEBI:30616"/>
        <dbReference type="ChEBI" id="CHEBI:33019"/>
        <dbReference type="ChEBI" id="CHEBI:57595"/>
        <dbReference type="ChEBI" id="CHEBI:78442"/>
        <dbReference type="ChEBI" id="CHEBI:78527"/>
        <dbReference type="ChEBI" id="CHEBI:456215"/>
        <dbReference type="EC" id="6.1.1.21"/>
    </reaction>
</comment>
<dbReference type="OrthoDB" id="9800814at2"/>
<evidence type="ECO:0000256" key="6">
    <source>
        <dbReference type="ARBA" id="ARBA00022741"/>
    </source>
</evidence>
<keyword evidence="15" id="KW-1185">Reference proteome</keyword>
<dbReference type="GO" id="GO:0006427">
    <property type="term" value="P:histidyl-tRNA aminoacylation"/>
    <property type="evidence" value="ECO:0007669"/>
    <property type="project" value="UniProtKB-UniRule"/>
</dbReference>
<dbReference type="InterPro" id="IPR004516">
    <property type="entry name" value="HisRS/HisZ"/>
</dbReference>
<dbReference type="STRING" id="1603606.DSOUD_1476"/>
<dbReference type="HAMAP" id="MF_00127">
    <property type="entry name" value="His_tRNA_synth"/>
    <property type="match status" value="1"/>
</dbReference>
<reference evidence="14 15" key="1">
    <citation type="submission" date="2015-07" db="EMBL/GenBank/DDBJ databases">
        <title>Isolation and Genomic Characterization of a Novel Halophilic Metal-Reducing Deltaproteobacterium from the Deep Subsurface.</title>
        <authorList>
            <person name="Badalamenti J.P."/>
            <person name="Summers Z.M."/>
            <person name="Gralnick J.A."/>
            <person name="Bond D.R."/>
        </authorList>
    </citation>
    <scope>NUCLEOTIDE SEQUENCE [LARGE SCALE GENOMIC DNA]</scope>
    <source>
        <strain evidence="14 15">WTL</strain>
    </source>
</reference>
<evidence type="ECO:0000256" key="3">
    <source>
        <dbReference type="ARBA" id="ARBA00011738"/>
    </source>
</evidence>
<dbReference type="AlphaFoldDB" id="A0A0M4D8W4"/>
<dbReference type="Gene3D" id="3.40.50.800">
    <property type="entry name" value="Anticodon-binding domain"/>
    <property type="match status" value="1"/>
</dbReference>
<dbReference type="CDD" id="cd00773">
    <property type="entry name" value="HisRS-like_core"/>
    <property type="match status" value="1"/>
</dbReference>
<keyword evidence="4 11" id="KW-0963">Cytoplasm</keyword>
<dbReference type="SUPFAM" id="SSF55681">
    <property type="entry name" value="Class II aaRS and biotin synthetases"/>
    <property type="match status" value="1"/>
</dbReference>
<dbReference type="PATRIC" id="fig|1603606.3.peg.1609"/>
<evidence type="ECO:0000259" key="13">
    <source>
        <dbReference type="PROSITE" id="PS50862"/>
    </source>
</evidence>
<evidence type="ECO:0000256" key="12">
    <source>
        <dbReference type="PIRSR" id="PIRSR001549-1"/>
    </source>
</evidence>